<organism evidence="3 4">
    <name type="scientific">Sharpea porci</name>
    <dbReference type="NCBI Taxonomy" id="2652286"/>
    <lineage>
        <taxon>Bacteria</taxon>
        <taxon>Bacillati</taxon>
        <taxon>Bacillota</taxon>
        <taxon>Erysipelotrichia</taxon>
        <taxon>Erysipelotrichales</taxon>
        <taxon>Coprobacillaceae</taxon>
        <taxon>Sharpea</taxon>
    </lineage>
</organism>
<dbReference type="AlphaFoldDB" id="A0A844FS17"/>
<dbReference type="EMBL" id="VUNM01000005">
    <property type="protein sequence ID" value="MST88738.1"/>
    <property type="molecule type" value="Genomic_DNA"/>
</dbReference>
<reference evidence="3 4" key="1">
    <citation type="submission" date="2019-08" db="EMBL/GenBank/DDBJ databases">
        <title>In-depth cultivation of the pig gut microbiome towards novel bacterial diversity and tailored functional studies.</title>
        <authorList>
            <person name="Wylensek D."/>
            <person name="Hitch T.C.A."/>
            <person name="Clavel T."/>
        </authorList>
    </citation>
    <scope>NUCLEOTIDE SEQUENCE [LARGE SCALE GENOMIC DNA]</scope>
    <source>
        <strain evidence="3 4">CA-Schmier-601-WT-3</strain>
    </source>
</reference>
<evidence type="ECO:0000256" key="1">
    <source>
        <dbReference type="SAM" id="Phobius"/>
    </source>
</evidence>
<feature type="domain" description="DUF218" evidence="2">
    <location>
        <begin position="50"/>
        <end position="181"/>
    </location>
</feature>
<sequence length="214" mass="24207">MIISFEGGENVLKKIGKILLVMILVLSVYVVGNGASIYFYSYRDETRQADVAIVLGASVAYNRVNAVYRERINHAVDLYNNKDVSKLILTGGKVAGQKYSDSEVAKQYALSKGVKEKDILIEESSKTTLENLIYAKKLMNQNNLKTALVVSDALHMRRAMLMAKDVGIDAYSSPTKTSMYKTTKKRVEFLKNETIEYILYKCYKIVQHFTKIHI</sequence>
<proteinExistence type="predicted"/>
<dbReference type="GO" id="GO:0005886">
    <property type="term" value="C:plasma membrane"/>
    <property type="evidence" value="ECO:0007669"/>
    <property type="project" value="TreeGrafter"/>
</dbReference>
<accession>A0A844FS17</accession>
<evidence type="ECO:0000313" key="3">
    <source>
        <dbReference type="EMBL" id="MST88738.1"/>
    </source>
</evidence>
<dbReference type="Pfam" id="PF02698">
    <property type="entry name" value="DUF218"/>
    <property type="match status" value="1"/>
</dbReference>
<comment type="caution">
    <text evidence="3">The sequence shown here is derived from an EMBL/GenBank/DDBJ whole genome shotgun (WGS) entry which is preliminary data.</text>
</comment>
<dbReference type="PANTHER" id="PTHR30336:SF20">
    <property type="entry name" value="DUF218 DOMAIN-CONTAINING PROTEIN"/>
    <property type="match status" value="1"/>
</dbReference>
<dbReference type="Gene3D" id="3.40.50.620">
    <property type="entry name" value="HUPs"/>
    <property type="match status" value="1"/>
</dbReference>
<dbReference type="Proteomes" id="UP000442619">
    <property type="component" value="Unassembled WGS sequence"/>
</dbReference>
<dbReference type="PANTHER" id="PTHR30336">
    <property type="entry name" value="INNER MEMBRANE PROTEIN, PROBABLE PERMEASE"/>
    <property type="match status" value="1"/>
</dbReference>
<protein>
    <submittedName>
        <fullName evidence="3">YdcF family protein</fullName>
    </submittedName>
</protein>
<feature type="transmembrane region" description="Helical" evidence="1">
    <location>
        <begin position="18"/>
        <end position="40"/>
    </location>
</feature>
<gene>
    <name evidence="3" type="ORF">FYJ79_03955</name>
</gene>
<keyword evidence="1" id="KW-0472">Membrane</keyword>
<keyword evidence="4" id="KW-1185">Reference proteome</keyword>
<dbReference type="InterPro" id="IPR003848">
    <property type="entry name" value="DUF218"/>
</dbReference>
<name>A0A844FS17_9FIRM</name>
<keyword evidence="1" id="KW-0812">Transmembrane</keyword>
<evidence type="ECO:0000313" key="4">
    <source>
        <dbReference type="Proteomes" id="UP000442619"/>
    </source>
</evidence>
<keyword evidence="1" id="KW-1133">Transmembrane helix</keyword>
<dbReference type="InterPro" id="IPR014729">
    <property type="entry name" value="Rossmann-like_a/b/a_fold"/>
</dbReference>
<dbReference type="CDD" id="cd06259">
    <property type="entry name" value="YdcF-like"/>
    <property type="match status" value="1"/>
</dbReference>
<evidence type="ECO:0000259" key="2">
    <source>
        <dbReference type="Pfam" id="PF02698"/>
    </source>
</evidence>
<dbReference type="InterPro" id="IPR051599">
    <property type="entry name" value="Cell_Envelope_Assoc"/>
</dbReference>